<dbReference type="PIRSF" id="PIRSF017632">
    <property type="entry name" value="Acid_ceramidase-like"/>
    <property type="match status" value="1"/>
</dbReference>
<evidence type="ECO:0000256" key="10">
    <source>
        <dbReference type="ARBA" id="ARBA00040404"/>
    </source>
</evidence>
<evidence type="ECO:0000256" key="2">
    <source>
        <dbReference type="ARBA" id="ARBA00005730"/>
    </source>
</evidence>
<feature type="active site" description="Nucleophile" evidence="12">
    <location>
        <position position="123"/>
    </location>
</feature>
<feature type="chain" id="PRO_5018205214" description="N-acylethanolamine-hydrolyzing acid amidase" evidence="13">
    <location>
        <begin position="28"/>
        <end position="357"/>
    </location>
</feature>
<evidence type="ECO:0000259" key="15">
    <source>
        <dbReference type="Pfam" id="PF15508"/>
    </source>
</evidence>
<keyword evidence="6" id="KW-0865">Zymogen</keyword>
<dbReference type="EC" id="3.5.1.60" evidence="9"/>
<evidence type="ECO:0000313" key="16">
    <source>
        <dbReference type="EMBL" id="RMX41262.1"/>
    </source>
</evidence>
<dbReference type="GO" id="GO:0005764">
    <property type="term" value="C:lysosome"/>
    <property type="evidence" value="ECO:0007669"/>
    <property type="project" value="UniProtKB-UniRule"/>
</dbReference>
<keyword evidence="3 13" id="KW-0732">Signal</keyword>
<dbReference type="GO" id="GO:0047412">
    <property type="term" value="F:N-(long-chain-acyl)ethanolamine deacylase activity"/>
    <property type="evidence" value="ECO:0007669"/>
    <property type="project" value="UniProtKB-EC"/>
</dbReference>
<evidence type="ECO:0000256" key="5">
    <source>
        <dbReference type="ARBA" id="ARBA00023098"/>
    </source>
</evidence>
<dbReference type="EMBL" id="RCHS01003516">
    <property type="protein sequence ID" value="RMX41262.1"/>
    <property type="molecule type" value="Genomic_DNA"/>
</dbReference>
<name>A0A3M6TIL4_POCDA</name>
<evidence type="ECO:0000256" key="11">
    <source>
        <dbReference type="PIRNR" id="PIRNR017632"/>
    </source>
</evidence>
<gene>
    <name evidence="16" type="ORF">pdam_00012392</name>
</gene>
<comment type="caution">
    <text evidence="16">The sequence shown here is derived from an EMBL/GenBank/DDBJ whole genome shotgun (WGS) entry which is preliminary data.</text>
</comment>
<evidence type="ECO:0000256" key="13">
    <source>
        <dbReference type="SAM" id="SignalP"/>
    </source>
</evidence>
<dbReference type="OrthoDB" id="5273684at2759"/>
<feature type="domain" description="Choloylglycine hydrolase/NAAA C-terminal" evidence="14">
    <location>
        <begin position="123"/>
        <end position="296"/>
    </location>
</feature>
<evidence type="ECO:0000256" key="1">
    <source>
        <dbReference type="ARBA" id="ARBA00004872"/>
    </source>
</evidence>
<evidence type="ECO:0000256" key="8">
    <source>
        <dbReference type="ARBA" id="ARBA00038527"/>
    </source>
</evidence>
<dbReference type="Pfam" id="PF15508">
    <property type="entry name" value="NAAA-beta"/>
    <property type="match status" value="1"/>
</dbReference>
<comment type="pathway">
    <text evidence="1">Lipid metabolism; fatty acid metabolism.</text>
</comment>
<keyword evidence="5 11" id="KW-0443">Lipid metabolism</keyword>
<evidence type="ECO:0000256" key="7">
    <source>
        <dbReference type="ARBA" id="ARBA00023180"/>
    </source>
</evidence>
<evidence type="ECO:0000256" key="3">
    <source>
        <dbReference type="ARBA" id="ARBA00022729"/>
    </source>
</evidence>
<dbReference type="FunFam" id="3.60.60.10:FF:000006">
    <property type="entry name" value="N-acylethanolamine-hydrolyzing acid amidase"/>
    <property type="match status" value="1"/>
</dbReference>
<dbReference type="Gene3D" id="3.60.60.10">
    <property type="entry name" value="Penicillin V Acylase, Chain A"/>
    <property type="match status" value="1"/>
</dbReference>
<keyword evidence="17" id="KW-1185">Reference proteome</keyword>
<sequence>MVFNMAVRTLCIGCLCVVFFSFKPTQCEPFQAPSYTIDLDLAPEERWLNITQKYLKYTPKILANLRKKIPPFAIPLAEKLAVVIDKHFPEEYNKEMMGISKGLNLSFSDTILLNILYDVTAFCTSIVAQDKDGSVFHGRNLDYSFTDTLRDITFISNFQSKGKVVYTGVTFAGQVGLLTAQRPNSLTISLDERDRGHIWDNVFEAIFNKNAIPVTFLIRDVVSTEGMDFSQAVKKVSQVSLIAASYLILGGVKVGEGAVVTRGREKTADIWRLSQDAAKEPWYLVETNYDHWTTPPPSDDRRDPAEKALKKLTQAKLTPDALFNVMSIHPVLNNETVYTTIMQAKNADLFNTWIQTP</sequence>
<feature type="domain" description="Acid ceramidase N-terminal" evidence="15">
    <location>
        <begin position="31"/>
        <end position="86"/>
    </location>
</feature>
<organism evidence="16 17">
    <name type="scientific">Pocillopora damicornis</name>
    <name type="common">Cauliflower coral</name>
    <name type="synonym">Millepora damicornis</name>
    <dbReference type="NCBI Taxonomy" id="46731"/>
    <lineage>
        <taxon>Eukaryota</taxon>
        <taxon>Metazoa</taxon>
        <taxon>Cnidaria</taxon>
        <taxon>Anthozoa</taxon>
        <taxon>Hexacorallia</taxon>
        <taxon>Scleractinia</taxon>
        <taxon>Astrocoeniina</taxon>
        <taxon>Pocilloporidae</taxon>
        <taxon>Pocillopora</taxon>
    </lineage>
</organism>
<evidence type="ECO:0000256" key="12">
    <source>
        <dbReference type="PIRSR" id="PIRSR017632-1"/>
    </source>
</evidence>
<keyword evidence="4 11" id="KW-0378">Hydrolase</keyword>
<evidence type="ECO:0000259" key="14">
    <source>
        <dbReference type="Pfam" id="PF02275"/>
    </source>
</evidence>
<evidence type="ECO:0000256" key="9">
    <source>
        <dbReference type="ARBA" id="ARBA00039046"/>
    </source>
</evidence>
<evidence type="ECO:0000256" key="4">
    <source>
        <dbReference type="ARBA" id="ARBA00022801"/>
    </source>
</evidence>
<dbReference type="Proteomes" id="UP000275408">
    <property type="component" value="Unassembled WGS sequence"/>
</dbReference>
<comment type="subunit">
    <text evidence="8">Heterodimer of an alpha and a beta subunit, produced by autocatalytic cleavage.</text>
</comment>
<dbReference type="PANTHER" id="PTHR28583:SF4">
    <property type="entry name" value="N-ACYLETHANOLAMINE-HYDROLYZING ACID AMIDASE"/>
    <property type="match status" value="1"/>
</dbReference>
<feature type="signal peptide" evidence="13">
    <location>
        <begin position="1"/>
        <end position="27"/>
    </location>
</feature>
<dbReference type="AlphaFoldDB" id="A0A3M6TIL4"/>
<evidence type="ECO:0000256" key="6">
    <source>
        <dbReference type="ARBA" id="ARBA00023145"/>
    </source>
</evidence>
<dbReference type="InterPro" id="IPR029132">
    <property type="entry name" value="CBAH/NAAA_C"/>
</dbReference>
<evidence type="ECO:0000313" key="17">
    <source>
        <dbReference type="Proteomes" id="UP000275408"/>
    </source>
</evidence>
<dbReference type="Pfam" id="PF02275">
    <property type="entry name" value="CBAH"/>
    <property type="match status" value="1"/>
</dbReference>
<dbReference type="InterPro" id="IPR016699">
    <property type="entry name" value="Acid_ceramidase-like"/>
</dbReference>
<comment type="similarity">
    <text evidence="2 11">Belongs to the acid ceramidase family.</text>
</comment>
<proteinExistence type="inferred from homology"/>
<keyword evidence="7" id="KW-0325">Glycoprotein</keyword>
<dbReference type="GO" id="GO:0006631">
    <property type="term" value="P:fatty acid metabolic process"/>
    <property type="evidence" value="ECO:0007669"/>
    <property type="project" value="InterPro"/>
</dbReference>
<dbReference type="InterPro" id="IPR029130">
    <property type="entry name" value="Acid_ceramidase_N"/>
</dbReference>
<reference evidence="16 17" key="1">
    <citation type="journal article" date="2018" name="Sci. Rep.">
        <title>Comparative analysis of the Pocillopora damicornis genome highlights role of immune system in coral evolution.</title>
        <authorList>
            <person name="Cunning R."/>
            <person name="Bay R.A."/>
            <person name="Gillette P."/>
            <person name="Baker A.C."/>
            <person name="Traylor-Knowles N."/>
        </authorList>
    </citation>
    <scope>NUCLEOTIDE SEQUENCE [LARGE SCALE GENOMIC DNA]</scope>
    <source>
        <strain evidence="16">RSMAS</strain>
        <tissue evidence="16">Whole animal</tissue>
    </source>
</reference>
<dbReference type="GO" id="GO:0017064">
    <property type="term" value="F:fatty acid amide hydrolase activity"/>
    <property type="evidence" value="ECO:0007669"/>
    <property type="project" value="InterPro"/>
</dbReference>
<accession>A0A3M6TIL4</accession>
<dbReference type="OMA" id="TIWHARN"/>
<dbReference type="STRING" id="46731.A0A3M6TIL4"/>
<protein>
    <recommendedName>
        <fullName evidence="10">N-acylethanolamine-hydrolyzing acid amidase</fullName>
        <ecNumber evidence="9">3.5.1.60</ecNumber>
    </recommendedName>
</protein>
<dbReference type="PANTHER" id="PTHR28583">
    <property type="entry name" value="ACID AMIDASE"/>
    <property type="match status" value="1"/>
</dbReference>